<evidence type="ECO:0000259" key="7">
    <source>
        <dbReference type="PROSITE" id="PS50156"/>
    </source>
</evidence>
<keyword evidence="4 6" id="KW-1133">Transmembrane helix</keyword>
<dbReference type="Proteomes" id="UP000199370">
    <property type="component" value="Unassembled WGS sequence"/>
</dbReference>
<dbReference type="PANTHER" id="PTHR33406:SF13">
    <property type="entry name" value="MEMBRANE PROTEIN YDFJ"/>
    <property type="match status" value="1"/>
</dbReference>
<dbReference type="InterPro" id="IPR004869">
    <property type="entry name" value="MMPL_dom"/>
</dbReference>
<evidence type="ECO:0000313" key="9">
    <source>
        <dbReference type="Proteomes" id="UP000199370"/>
    </source>
</evidence>
<protein>
    <submittedName>
        <fullName evidence="8">Predicted exporter protein, RND superfamily</fullName>
    </submittedName>
</protein>
<name>A0A1G9XWT1_9EURY</name>
<dbReference type="InterPro" id="IPR050545">
    <property type="entry name" value="Mycobact_MmpL"/>
</dbReference>
<feature type="transmembrane region" description="Helical" evidence="6">
    <location>
        <begin position="690"/>
        <end position="712"/>
    </location>
</feature>
<keyword evidence="3 6" id="KW-0812">Transmembrane</keyword>
<feature type="transmembrane region" description="Helical" evidence="6">
    <location>
        <begin position="797"/>
        <end position="821"/>
    </location>
</feature>
<dbReference type="RefSeq" id="WP_089734000.1">
    <property type="nucleotide sequence ID" value="NZ_FNIA01000012.1"/>
</dbReference>
<organism evidence="8 9">
    <name type="scientific">Haloarchaeobius iranensis</name>
    <dbReference type="NCBI Taxonomy" id="996166"/>
    <lineage>
        <taxon>Archaea</taxon>
        <taxon>Methanobacteriati</taxon>
        <taxon>Methanobacteriota</taxon>
        <taxon>Stenosarchaea group</taxon>
        <taxon>Halobacteria</taxon>
        <taxon>Halobacteriales</taxon>
        <taxon>Halorubellaceae</taxon>
        <taxon>Haloarchaeobius</taxon>
    </lineage>
</organism>
<keyword evidence="2" id="KW-1003">Cell membrane</keyword>
<gene>
    <name evidence="8" type="ORF">SAMN05192554_11215</name>
</gene>
<evidence type="ECO:0000256" key="5">
    <source>
        <dbReference type="ARBA" id="ARBA00023136"/>
    </source>
</evidence>
<evidence type="ECO:0000313" key="8">
    <source>
        <dbReference type="EMBL" id="SDN01240.1"/>
    </source>
</evidence>
<feature type="transmembrane region" description="Helical" evidence="6">
    <location>
        <begin position="298"/>
        <end position="317"/>
    </location>
</feature>
<feature type="transmembrane region" description="Helical" evidence="6">
    <location>
        <begin position="663"/>
        <end position="683"/>
    </location>
</feature>
<feature type="transmembrane region" description="Helical" evidence="6">
    <location>
        <begin position="718"/>
        <end position="738"/>
    </location>
</feature>
<evidence type="ECO:0000256" key="3">
    <source>
        <dbReference type="ARBA" id="ARBA00022692"/>
    </source>
</evidence>
<dbReference type="PROSITE" id="PS50156">
    <property type="entry name" value="SSD"/>
    <property type="match status" value="2"/>
</dbReference>
<accession>A0A1G9XWT1</accession>
<dbReference type="OrthoDB" id="42357at2157"/>
<dbReference type="InterPro" id="IPR000731">
    <property type="entry name" value="SSD"/>
</dbReference>
<feature type="transmembrane region" description="Helical" evidence="6">
    <location>
        <begin position="270"/>
        <end position="292"/>
    </location>
</feature>
<dbReference type="PANTHER" id="PTHR33406">
    <property type="entry name" value="MEMBRANE PROTEIN MJ1562-RELATED"/>
    <property type="match status" value="1"/>
</dbReference>
<feature type="transmembrane region" description="Helical" evidence="6">
    <location>
        <begin position="338"/>
        <end position="358"/>
    </location>
</feature>
<dbReference type="SUPFAM" id="SSF82866">
    <property type="entry name" value="Multidrug efflux transporter AcrB transmembrane domain"/>
    <property type="match status" value="2"/>
</dbReference>
<feature type="transmembrane region" description="Helical" evidence="6">
    <location>
        <begin position="758"/>
        <end position="785"/>
    </location>
</feature>
<feature type="domain" description="SSD" evidence="7">
    <location>
        <begin position="270"/>
        <end position="395"/>
    </location>
</feature>
<keyword evidence="9" id="KW-1185">Reference proteome</keyword>
<evidence type="ECO:0000256" key="1">
    <source>
        <dbReference type="ARBA" id="ARBA00004651"/>
    </source>
</evidence>
<feature type="transmembrane region" description="Helical" evidence="6">
    <location>
        <begin position="20"/>
        <end position="38"/>
    </location>
</feature>
<dbReference type="Gene3D" id="1.20.1640.10">
    <property type="entry name" value="Multidrug efflux transporter AcrB transmembrane domain"/>
    <property type="match status" value="2"/>
</dbReference>
<proteinExistence type="predicted"/>
<feature type="transmembrane region" description="Helical" evidence="6">
    <location>
        <begin position="431"/>
        <end position="451"/>
    </location>
</feature>
<feature type="transmembrane region" description="Helical" evidence="6">
    <location>
        <begin position="246"/>
        <end position="263"/>
    </location>
</feature>
<dbReference type="GO" id="GO:0005886">
    <property type="term" value="C:plasma membrane"/>
    <property type="evidence" value="ECO:0007669"/>
    <property type="project" value="UniProtKB-SubCell"/>
</dbReference>
<feature type="domain" description="SSD" evidence="7">
    <location>
        <begin position="690"/>
        <end position="819"/>
    </location>
</feature>
<evidence type="ECO:0000256" key="4">
    <source>
        <dbReference type="ARBA" id="ARBA00022989"/>
    </source>
</evidence>
<evidence type="ECO:0000256" key="6">
    <source>
        <dbReference type="SAM" id="Phobius"/>
    </source>
</evidence>
<dbReference type="Pfam" id="PF03176">
    <property type="entry name" value="MMPL"/>
    <property type="match status" value="2"/>
</dbReference>
<sequence length="841" mass="88663">MTGGPLDRVVRSVTDHNRIVLLVMLVVCAGVIGGITQLDTGGNSSTDSDAFGDTTVAQKADYIEQHYGDAGSNNVTYSNVYVRSADGNVLTKESLLASLEYQREVRTNESVTGALTGDGAVTGVENVVATRLAGDRNASLDEQVAALEAASESDVRAVIEATFTEGSPALRLLPKSYEPGTATAESRRTVFAFTSAEGANNFGPPADAQRTLYEAAGERGGAEFFTVGQHAQQGYSQQVWADTTELILPAALLLILAVLGFAYRDLVDVLVGFFGVVVSVLCMFGILGWLGIPAGVTMIIGPVLITGLSIDYGLHVFMRYREQRGDDEGIREPMYRSLSSVSVALLLVTITAAVGFLANLTSPLGSIRQLGIGITLGVVSAFVVFTTLVPALKVSIDGLLERVGLDRRKAPLGRGRYLAPVLGAGVRAARVAAPVIIVVAVLAGAGGAAAWSDLDRQGYQTSQDVAEWKTNLPGPLAWEATETEWYQNDRYVDDRFQAESESQRYTMILLEGDVTDPAALERVQRATADAAERDAVFSRSGSVPVVSPLSVMERTAAQDEEFAAVLSDADTDGDGLPDRNLVGVYDALYEANPEQAGRVVERTDGEYRTVRMLVPVEQGLQVDDRAAAMHGVADVAEGDGDYTATAVGRATFSNAELGQMADGIVETMLVALGIIGLVLALIYRLSEGSATLGVLTVVPITLVIGLVLAGMYVTNTPVTLLTALLLSLAVGLGVDYNIHISDRFAQELSRGDDPVTALQTAVTGTGGALLGSTLTSGGAFATLLLHTSPQLRSFGMLVVLALSLSFLVSVFVFPSMLLVWARRLGHTSDVSRGAVAGPSDD</sequence>
<dbReference type="EMBL" id="FNIA01000012">
    <property type="protein sequence ID" value="SDN01240.1"/>
    <property type="molecule type" value="Genomic_DNA"/>
</dbReference>
<feature type="transmembrane region" description="Helical" evidence="6">
    <location>
        <begin position="370"/>
        <end position="392"/>
    </location>
</feature>
<reference evidence="8 9" key="1">
    <citation type="submission" date="2016-10" db="EMBL/GenBank/DDBJ databases">
        <authorList>
            <person name="de Groot N.N."/>
        </authorList>
    </citation>
    <scope>NUCLEOTIDE SEQUENCE [LARGE SCALE GENOMIC DNA]</scope>
    <source>
        <strain evidence="9">EB21,IBRC-M 10013,KCTC 4048</strain>
    </source>
</reference>
<comment type="subcellular location">
    <subcellularLocation>
        <location evidence="1">Cell membrane</location>
        <topology evidence="1">Multi-pass membrane protein</topology>
    </subcellularLocation>
</comment>
<dbReference type="AlphaFoldDB" id="A0A1G9XWT1"/>
<evidence type="ECO:0000256" key="2">
    <source>
        <dbReference type="ARBA" id="ARBA00022475"/>
    </source>
</evidence>
<keyword evidence="5 6" id="KW-0472">Membrane</keyword>